<reference evidence="1" key="1">
    <citation type="journal article" date="2014" name="Front. Microbiol.">
        <title>High frequency of phylogenetically diverse reductive dehalogenase-homologous genes in deep subseafloor sedimentary metagenomes.</title>
        <authorList>
            <person name="Kawai M."/>
            <person name="Futagami T."/>
            <person name="Toyoda A."/>
            <person name="Takaki Y."/>
            <person name="Nishi S."/>
            <person name="Hori S."/>
            <person name="Arai W."/>
            <person name="Tsubouchi T."/>
            <person name="Morono Y."/>
            <person name="Uchiyama I."/>
            <person name="Ito T."/>
            <person name="Fujiyama A."/>
            <person name="Inagaki F."/>
            <person name="Takami H."/>
        </authorList>
    </citation>
    <scope>NUCLEOTIDE SEQUENCE</scope>
    <source>
        <strain evidence="1">Expedition CK06-06</strain>
    </source>
</reference>
<protein>
    <recommendedName>
        <fullName evidence="2">Amidohydrolase-related domain-containing protein</fullName>
    </recommendedName>
</protein>
<feature type="non-terminal residue" evidence="1">
    <location>
        <position position="144"/>
    </location>
</feature>
<organism evidence="1">
    <name type="scientific">marine sediment metagenome</name>
    <dbReference type="NCBI Taxonomy" id="412755"/>
    <lineage>
        <taxon>unclassified sequences</taxon>
        <taxon>metagenomes</taxon>
        <taxon>ecological metagenomes</taxon>
    </lineage>
</organism>
<accession>X1HE80</accession>
<evidence type="ECO:0008006" key="2">
    <source>
        <dbReference type="Google" id="ProtNLM"/>
    </source>
</evidence>
<dbReference type="EMBL" id="BARU01030895">
    <property type="protein sequence ID" value="GAH68481.1"/>
    <property type="molecule type" value="Genomic_DNA"/>
</dbReference>
<dbReference type="InterPro" id="IPR032466">
    <property type="entry name" value="Metal_Hydrolase"/>
</dbReference>
<name>X1HE80_9ZZZZ</name>
<proteinExistence type="predicted"/>
<dbReference type="SUPFAM" id="SSF51556">
    <property type="entry name" value="Metallo-dependent hydrolases"/>
    <property type="match status" value="1"/>
</dbReference>
<dbReference type="AlphaFoldDB" id="X1HE80"/>
<evidence type="ECO:0000313" key="1">
    <source>
        <dbReference type="EMBL" id="GAH68481.1"/>
    </source>
</evidence>
<comment type="caution">
    <text evidence="1">The sequence shown here is derived from an EMBL/GenBank/DDBJ whole genome shotgun (WGS) entry which is preliminary data.</text>
</comment>
<dbReference type="Gene3D" id="3.20.20.140">
    <property type="entry name" value="Metal-dependent hydrolases"/>
    <property type="match status" value="1"/>
</dbReference>
<gene>
    <name evidence="1" type="ORF">S03H2_48941</name>
</gene>
<sequence>MAAATGRSAEIPLIDGHTHCFSPDVAAILTGVMDRCNLRAFNVCGIVCRGGLSSIQNPLALLLKLLHPGTVYACGGLCYKLPPRTKSNFDPLGQAKRLMALGFDGIKMIEGKPTAYKFTGIAMNDPVYDEYYSWIQAERIPVVF</sequence>